<dbReference type="EMBL" id="LFTY01000002">
    <property type="protein sequence ID" value="KMW58639.1"/>
    <property type="molecule type" value="Genomic_DNA"/>
</dbReference>
<dbReference type="PATRIC" id="fig|1675527.3.peg.3787"/>
<protein>
    <submittedName>
        <fullName evidence="9">Dipeptide transport system permease protein DppB</fullName>
    </submittedName>
</protein>
<sequence length="313" mass="34384">MLSYLLKRLLATIPVMLVVAVFIFLLLRLTPGDPAAMIAGDYATKEQIDEIRIGLGLDEPLLKQFFIWIGNIAQGDLGESFFFKKQVAELIAARIEPTLSLSIITILFTVAVAVPLGVIAAYKQGSWLDRIVMGFSVLGFSIPVFVIGFGLIWVFSLELGWFPVQGYKRLGDGVGGWLSHLILPALALSIIFVAFIARMTRTSVLEVLSEDYIRTARAKGQTETRVLIRHALKNAAVPIVTVIGFAFAILIGGVVVTESVFNIPGLGLLTVDAVLNRDFPTIQAVVLLFSFIYVLINLVIDLSYTVLDPRIRY</sequence>
<keyword evidence="5 7" id="KW-1133">Transmembrane helix</keyword>
<name>A0A0J9EAG4_9RHOB</name>
<evidence type="ECO:0000313" key="9">
    <source>
        <dbReference type="EMBL" id="KMW58639.1"/>
    </source>
</evidence>
<feature type="transmembrane region" description="Helical" evidence="7">
    <location>
        <begin position="235"/>
        <end position="261"/>
    </location>
</feature>
<feature type="transmembrane region" description="Helical" evidence="7">
    <location>
        <begin position="9"/>
        <end position="27"/>
    </location>
</feature>
<comment type="similarity">
    <text evidence="7">Belongs to the binding-protein-dependent transport system permease family.</text>
</comment>
<evidence type="ECO:0000256" key="6">
    <source>
        <dbReference type="ARBA" id="ARBA00023136"/>
    </source>
</evidence>
<organism evidence="9 10">
    <name type="scientific">Candidatus Rhodobacter oscarellae</name>
    <dbReference type="NCBI Taxonomy" id="1675527"/>
    <lineage>
        <taxon>Bacteria</taxon>
        <taxon>Pseudomonadati</taxon>
        <taxon>Pseudomonadota</taxon>
        <taxon>Alphaproteobacteria</taxon>
        <taxon>Rhodobacterales</taxon>
        <taxon>Rhodobacter group</taxon>
        <taxon>Rhodobacter</taxon>
    </lineage>
</organism>
<dbReference type="Proteomes" id="UP000037178">
    <property type="component" value="Unassembled WGS sequence"/>
</dbReference>
<keyword evidence="4 7" id="KW-0812">Transmembrane</keyword>
<dbReference type="Pfam" id="PF19300">
    <property type="entry name" value="BPD_transp_1_N"/>
    <property type="match status" value="1"/>
</dbReference>
<dbReference type="Gene3D" id="1.10.3720.10">
    <property type="entry name" value="MetI-like"/>
    <property type="match status" value="1"/>
</dbReference>
<evidence type="ECO:0000256" key="3">
    <source>
        <dbReference type="ARBA" id="ARBA00022475"/>
    </source>
</evidence>
<feature type="domain" description="ABC transmembrane type-1" evidence="8">
    <location>
        <begin position="95"/>
        <end position="300"/>
    </location>
</feature>
<comment type="caution">
    <text evidence="9">The sequence shown here is derived from an EMBL/GenBank/DDBJ whole genome shotgun (WGS) entry which is preliminary data.</text>
</comment>
<accession>A0A0J9EAG4</accession>
<dbReference type="InterPro" id="IPR000515">
    <property type="entry name" value="MetI-like"/>
</dbReference>
<feature type="transmembrane region" description="Helical" evidence="7">
    <location>
        <begin position="99"/>
        <end position="122"/>
    </location>
</feature>
<gene>
    <name evidence="9" type="ORF">AIOL_003617</name>
</gene>
<keyword evidence="10" id="KW-1185">Reference proteome</keyword>
<keyword evidence="3" id="KW-1003">Cell membrane</keyword>
<proteinExistence type="inferred from homology"/>
<evidence type="ECO:0000256" key="2">
    <source>
        <dbReference type="ARBA" id="ARBA00022448"/>
    </source>
</evidence>
<evidence type="ECO:0000256" key="7">
    <source>
        <dbReference type="RuleBase" id="RU363032"/>
    </source>
</evidence>
<dbReference type="OrthoDB" id="9807402at2"/>
<dbReference type="SUPFAM" id="SSF161098">
    <property type="entry name" value="MetI-like"/>
    <property type="match status" value="1"/>
</dbReference>
<comment type="subcellular location">
    <subcellularLocation>
        <location evidence="1 7">Cell membrane</location>
        <topology evidence="1 7">Multi-pass membrane protein</topology>
    </subcellularLocation>
</comment>
<dbReference type="CDD" id="cd06261">
    <property type="entry name" value="TM_PBP2"/>
    <property type="match status" value="1"/>
</dbReference>
<dbReference type="STRING" id="1675527.AIOL_003617"/>
<dbReference type="PANTHER" id="PTHR43163">
    <property type="entry name" value="DIPEPTIDE TRANSPORT SYSTEM PERMEASE PROTEIN DPPB-RELATED"/>
    <property type="match status" value="1"/>
</dbReference>
<evidence type="ECO:0000256" key="5">
    <source>
        <dbReference type="ARBA" id="ARBA00022989"/>
    </source>
</evidence>
<dbReference type="Pfam" id="PF00528">
    <property type="entry name" value="BPD_transp_1"/>
    <property type="match status" value="1"/>
</dbReference>
<evidence type="ECO:0000259" key="8">
    <source>
        <dbReference type="PROSITE" id="PS50928"/>
    </source>
</evidence>
<dbReference type="PROSITE" id="PS50928">
    <property type="entry name" value="ABC_TM1"/>
    <property type="match status" value="1"/>
</dbReference>
<dbReference type="PANTHER" id="PTHR43163:SF3">
    <property type="entry name" value="PEPTIDE ABC TRANSPORTER PERMEASE PROTEIN"/>
    <property type="match status" value="1"/>
</dbReference>
<dbReference type="GO" id="GO:0005886">
    <property type="term" value="C:plasma membrane"/>
    <property type="evidence" value="ECO:0007669"/>
    <property type="project" value="UniProtKB-SubCell"/>
</dbReference>
<evidence type="ECO:0000256" key="1">
    <source>
        <dbReference type="ARBA" id="ARBA00004651"/>
    </source>
</evidence>
<evidence type="ECO:0000313" key="10">
    <source>
        <dbReference type="Proteomes" id="UP000037178"/>
    </source>
</evidence>
<keyword evidence="2 7" id="KW-0813">Transport</keyword>
<dbReference type="GO" id="GO:0055085">
    <property type="term" value="P:transmembrane transport"/>
    <property type="evidence" value="ECO:0007669"/>
    <property type="project" value="InterPro"/>
</dbReference>
<feature type="transmembrane region" description="Helical" evidence="7">
    <location>
        <begin position="177"/>
        <end position="197"/>
    </location>
</feature>
<feature type="transmembrane region" description="Helical" evidence="7">
    <location>
        <begin position="281"/>
        <end position="307"/>
    </location>
</feature>
<feature type="transmembrane region" description="Helical" evidence="7">
    <location>
        <begin position="134"/>
        <end position="157"/>
    </location>
</feature>
<evidence type="ECO:0000256" key="4">
    <source>
        <dbReference type="ARBA" id="ARBA00022692"/>
    </source>
</evidence>
<dbReference type="AlphaFoldDB" id="A0A0J9EAG4"/>
<keyword evidence="6 7" id="KW-0472">Membrane</keyword>
<dbReference type="InterPro" id="IPR045621">
    <property type="entry name" value="BPD_transp_1_N"/>
</dbReference>
<dbReference type="InterPro" id="IPR035906">
    <property type="entry name" value="MetI-like_sf"/>
</dbReference>
<dbReference type="RefSeq" id="WP_049644228.1">
    <property type="nucleotide sequence ID" value="NZ_LFTY01000002.1"/>
</dbReference>
<reference evidence="9 10" key="1">
    <citation type="submission" date="2015-06" db="EMBL/GenBank/DDBJ databases">
        <title>Draft genome sequence of an Alphaproteobacteria species associated to the Mediterranean sponge Oscarella lobularis.</title>
        <authorList>
            <person name="Jourda C."/>
            <person name="Santini S."/>
            <person name="Claverie J.-M."/>
        </authorList>
    </citation>
    <scope>NUCLEOTIDE SEQUENCE [LARGE SCALE GENOMIC DNA]</scope>
    <source>
        <strain evidence="9">IGS</strain>
    </source>
</reference>